<dbReference type="Proteomes" id="UP000465302">
    <property type="component" value="Unassembled WGS sequence"/>
</dbReference>
<organism evidence="2 3">
    <name type="scientific">Mycolicibacterium agri</name>
    <name type="common">Mycobacterium agri</name>
    <dbReference type="NCBI Taxonomy" id="36811"/>
    <lineage>
        <taxon>Bacteria</taxon>
        <taxon>Bacillati</taxon>
        <taxon>Actinomycetota</taxon>
        <taxon>Actinomycetes</taxon>
        <taxon>Mycobacteriales</taxon>
        <taxon>Mycobacteriaceae</taxon>
        <taxon>Mycolicibacterium</taxon>
    </lineage>
</organism>
<accession>A0A2A7N1A4</accession>
<name>A0A2A7N1A4_MYCAG</name>
<reference evidence="1" key="3">
    <citation type="submission" date="2020-02" db="EMBL/GenBank/DDBJ databases">
        <authorList>
            <person name="Matsumoto Y."/>
            <person name="Motooka D."/>
            <person name="Nakamura S."/>
        </authorList>
    </citation>
    <scope>NUCLEOTIDE SEQUENCE</scope>
    <source>
        <strain evidence="1">JCM 6377</strain>
    </source>
</reference>
<proteinExistence type="predicted"/>
<sequence>MSEPTYVDGNAVAGAFSDVLGFDVTSAMLTCTGCGRVAPFAEGHVYQRAPGIVVRCRDCGIVLARLVETLTDVWLDLGGAQNWRIHKPAR</sequence>
<protein>
    <submittedName>
        <fullName evidence="2">Uncharacterized protein</fullName>
    </submittedName>
</protein>
<dbReference type="RefSeq" id="WP_097940899.1">
    <property type="nucleotide sequence ID" value="NZ_BLKS01000003.1"/>
</dbReference>
<reference evidence="2 3" key="1">
    <citation type="submission" date="2017-10" db="EMBL/GenBank/DDBJ databases">
        <title>The new phylogeny of genus Mycobacterium.</title>
        <authorList>
            <person name="Tortoli E."/>
            <person name="Trovato A."/>
            <person name="Cirillo D.M."/>
        </authorList>
    </citation>
    <scope>NUCLEOTIDE SEQUENCE [LARGE SCALE GENOMIC DNA]</scope>
    <source>
        <strain evidence="2 3">CCUG37673</strain>
    </source>
</reference>
<dbReference type="OrthoDB" id="165401at2"/>
<evidence type="ECO:0000313" key="4">
    <source>
        <dbReference type="Proteomes" id="UP000465302"/>
    </source>
</evidence>
<reference evidence="1 4" key="2">
    <citation type="journal article" date="2019" name="Emerg. Microbes Infect.">
        <title>Comprehensive subspecies identification of 175 nontuberculous mycobacteria species based on 7547 genomic profiles.</title>
        <authorList>
            <person name="Matsumoto Y."/>
            <person name="Kinjo T."/>
            <person name="Motooka D."/>
            <person name="Nabeya D."/>
            <person name="Jung N."/>
            <person name="Uechi K."/>
            <person name="Horii T."/>
            <person name="Iida T."/>
            <person name="Fujita J."/>
            <person name="Nakamura S."/>
        </authorList>
    </citation>
    <scope>NUCLEOTIDE SEQUENCE [LARGE SCALE GENOMIC DNA]</scope>
    <source>
        <strain evidence="1 4">JCM 6377</strain>
    </source>
</reference>
<dbReference type="Pfam" id="PF20120">
    <property type="entry name" value="DUF6510"/>
    <property type="match status" value="1"/>
</dbReference>
<evidence type="ECO:0000313" key="2">
    <source>
        <dbReference type="EMBL" id="PEG37795.1"/>
    </source>
</evidence>
<dbReference type="EMBL" id="BLKS01000003">
    <property type="protein sequence ID" value="GFG54877.1"/>
    <property type="molecule type" value="Genomic_DNA"/>
</dbReference>
<dbReference type="InterPro" id="IPR045423">
    <property type="entry name" value="DUF6510"/>
</dbReference>
<evidence type="ECO:0000313" key="1">
    <source>
        <dbReference type="EMBL" id="GFG54877.1"/>
    </source>
</evidence>
<keyword evidence="3" id="KW-1185">Reference proteome</keyword>
<evidence type="ECO:0000313" key="3">
    <source>
        <dbReference type="Proteomes" id="UP000220914"/>
    </source>
</evidence>
<comment type="caution">
    <text evidence="2">The sequence shown here is derived from an EMBL/GenBank/DDBJ whole genome shotgun (WGS) entry which is preliminary data.</text>
</comment>
<dbReference type="AlphaFoldDB" id="A0A2A7N1A4"/>
<dbReference type="EMBL" id="PDCP01000024">
    <property type="protein sequence ID" value="PEG37795.1"/>
    <property type="molecule type" value="Genomic_DNA"/>
</dbReference>
<dbReference type="Proteomes" id="UP000220914">
    <property type="component" value="Unassembled WGS sequence"/>
</dbReference>
<gene>
    <name evidence="2" type="ORF">CQY20_15175</name>
    <name evidence="1" type="ORF">MAGR_63180</name>
</gene>